<name>A0A366QRN1_9HYPO</name>
<dbReference type="SUPFAM" id="SSF56112">
    <property type="entry name" value="Protein kinase-like (PK-like)"/>
    <property type="match status" value="1"/>
</dbReference>
<reference evidence="2 3" key="1">
    <citation type="submission" date="2018-06" db="EMBL/GenBank/DDBJ databases">
        <title>Fusarium incarnatum-equiseti species complex species 28.</title>
        <authorList>
            <person name="Gardiner D.M."/>
        </authorList>
    </citation>
    <scope>NUCLEOTIDE SEQUENCE [LARGE SCALE GENOMIC DNA]</scope>
    <source>
        <strain evidence="2 3">FIESC_28</strain>
    </source>
</reference>
<organism evidence="2 3">
    <name type="scientific">Fusarium coffeatum</name>
    <dbReference type="NCBI Taxonomy" id="231269"/>
    <lineage>
        <taxon>Eukaryota</taxon>
        <taxon>Fungi</taxon>
        <taxon>Dikarya</taxon>
        <taxon>Ascomycota</taxon>
        <taxon>Pezizomycotina</taxon>
        <taxon>Sordariomycetes</taxon>
        <taxon>Hypocreomycetidae</taxon>
        <taxon>Hypocreales</taxon>
        <taxon>Nectriaceae</taxon>
        <taxon>Fusarium</taxon>
        <taxon>Fusarium incarnatum-equiseti species complex</taxon>
    </lineage>
</organism>
<evidence type="ECO:0000313" key="3">
    <source>
        <dbReference type="Proteomes" id="UP000253153"/>
    </source>
</evidence>
<dbReference type="Proteomes" id="UP000253153">
    <property type="component" value="Unassembled WGS sequence"/>
</dbReference>
<dbReference type="Gene3D" id="3.30.200.20">
    <property type="entry name" value="Phosphorylase Kinase, domain 1"/>
    <property type="match status" value="1"/>
</dbReference>
<dbReference type="InterPro" id="IPR051678">
    <property type="entry name" value="AGP_Transferase"/>
</dbReference>
<gene>
    <name evidence="2" type="ORF">FIESC28_10588</name>
</gene>
<evidence type="ECO:0000259" key="1">
    <source>
        <dbReference type="Pfam" id="PF01636"/>
    </source>
</evidence>
<dbReference type="InterPro" id="IPR011009">
    <property type="entry name" value="Kinase-like_dom_sf"/>
</dbReference>
<dbReference type="GeneID" id="42000015"/>
<feature type="domain" description="Aminoglycoside phosphotransferase" evidence="1">
    <location>
        <begin position="48"/>
        <end position="154"/>
    </location>
</feature>
<sequence>MAPSARPGLLWDTRPFNQGPLWEYEPVLEDVAALCREKLNVRPDECDISFLGEGCNNKVYLVEINDEKKYVMRVSLAVDPKYKTAGEVSTIEWLQLHTKVPVPKVISFNDSNKNSIGFEWILMDYMPEQSAFYRWRKMSMDEKITVTKDVADCLMDMVTKSNFNGIGTLQGPAPHRPGRIVDMDLCYNDHYNLDIPRLFPDPHRDNHPGLGR</sequence>
<evidence type="ECO:0000313" key="2">
    <source>
        <dbReference type="EMBL" id="RBR07507.1"/>
    </source>
</evidence>
<dbReference type="EMBL" id="QKXC01000313">
    <property type="protein sequence ID" value="RBR07507.1"/>
    <property type="molecule type" value="Genomic_DNA"/>
</dbReference>
<comment type="caution">
    <text evidence="2">The sequence shown here is derived from an EMBL/GenBank/DDBJ whole genome shotgun (WGS) entry which is preliminary data.</text>
</comment>
<dbReference type="OrthoDB" id="10003767at2759"/>
<dbReference type="Pfam" id="PF01636">
    <property type="entry name" value="APH"/>
    <property type="match status" value="1"/>
</dbReference>
<dbReference type="PANTHER" id="PTHR21310">
    <property type="entry name" value="AMINOGLYCOSIDE PHOSPHOTRANSFERASE-RELATED-RELATED"/>
    <property type="match status" value="1"/>
</dbReference>
<dbReference type="InterPro" id="IPR002575">
    <property type="entry name" value="Aminoglycoside_PTrfase"/>
</dbReference>
<dbReference type="AlphaFoldDB" id="A0A366QRN1"/>
<proteinExistence type="predicted"/>
<dbReference type="RefSeq" id="XP_031011207.1">
    <property type="nucleotide sequence ID" value="XM_031164719.1"/>
</dbReference>
<keyword evidence="3" id="KW-1185">Reference proteome</keyword>
<accession>A0A366QRN1</accession>
<dbReference type="PANTHER" id="PTHR21310:SF13">
    <property type="entry name" value="AMINOGLYCOSIDE PHOSPHOTRANSFERASE DOMAIN-CONTAINING PROTEIN"/>
    <property type="match status" value="1"/>
</dbReference>
<protein>
    <recommendedName>
        <fullName evidence="1">Aminoglycoside phosphotransferase domain-containing protein</fullName>
    </recommendedName>
</protein>